<feature type="domain" description="DUF4440" evidence="1">
    <location>
        <begin position="26"/>
        <end position="127"/>
    </location>
</feature>
<evidence type="ECO:0000259" key="1">
    <source>
        <dbReference type="Pfam" id="PF14534"/>
    </source>
</evidence>
<proteinExistence type="predicted"/>
<dbReference type="RefSeq" id="WP_017974822.1">
    <property type="nucleotide sequence ID" value="NZ_FNKO01000001.1"/>
</dbReference>
<dbReference type="Pfam" id="PF14534">
    <property type="entry name" value="DUF4440"/>
    <property type="match status" value="1"/>
</dbReference>
<organism evidence="2 3">
    <name type="scientific">Actinopolyspora saharensis</name>
    <dbReference type="NCBI Taxonomy" id="995062"/>
    <lineage>
        <taxon>Bacteria</taxon>
        <taxon>Bacillati</taxon>
        <taxon>Actinomycetota</taxon>
        <taxon>Actinomycetes</taxon>
        <taxon>Actinopolysporales</taxon>
        <taxon>Actinopolysporaceae</taxon>
        <taxon>Actinopolyspora</taxon>
    </lineage>
</organism>
<dbReference type="InterPro" id="IPR032710">
    <property type="entry name" value="NTF2-like_dom_sf"/>
</dbReference>
<dbReference type="EMBL" id="FNKO01000001">
    <property type="protein sequence ID" value="SDQ29552.1"/>
    <property type="molecule type" value="Genomic_DNA"/>
</dbReference>
<evidence type="ECO:0000313" key="3">
    <source>
        <dbReference type="Proteomes" id="UP000199301"/>
    </source>
</evidence>
<dbReference type="SUPFAM" id="SSF54427">
    <property type="entry name" value="NTF2-like"/>
    <property type="match status" value="1"/>
</dbReference>
<dbReference type="STRING" id="995062.SAMN04489718_1179"/>
<accession>A0A1H0ZQ93</accession>
<sequence length="140" mass="15131">MTTQVRPHVTDPAAQAAAEAAVERFTAELQKGLDTSDAEAYDRSLAADVMWGSPYGETLGTADELLDIHHRHMAVAVAPPSRFEIVAVRALAPGVAIAHIRRRALDDAGFSEMALYTLIERDGRWWLAAAQNTPIAEVPA</sequence>
<dbReference type="NCBIfam" id="TIGR02246">
    <property type="entry name" value="SgcJ/EcaC family oxidoreductase"/>
    <property type="match status" value="1"/>
</dbReference>
<reference evidence="3" key="1">
    <citation type="submission" date="2016-10" db="EMBL/GenBank/DDBJ databases">
        <authorList>
            <person name="Varghese N."/>
            <person name="Submissions S."/>
        </authorList>
    </citation>
    <scope>NUCLEOTIDE SEQUENCE [LARGE SCALE GENOMIC DNA]</scope>
    <source>
        <strain evidence="3">DSM 45459</strain>
    </source>
</reference>
<evidence type="ECO:0000313" key="2">
    <source>
        <dbReference type="EMBL" id="SDQ29552.1"/>
    </source>
</evidence>
<dbReference type="OrthoDB" id="582586at2"/>
<dbReference type="InterPro" id="IPR027843">
    <property type="entry name" value="DUF4440"/>
</dbReference>
<keyword evidence="3" id="KW-1185">Reference proteome</keyword>
<dbReference type="AlphaFoldDB" id="A0A1H0ZQ93"/>
<dbReference type="InterPro" id="IPR011944">
    <property type="entry name" value="Steroid_delta5-4_isomerase"/>
</dbReference>
<protein>
    <recommendedName>
        <fullName evidence="1">DUF4440 domain-containing protein</fullName>
    </recommendedName>
</protein>
<gene>
    <name evidence="2" type="ORF">SAMN04489718_1179</name>
</gene>
<dbReference type="Proteomes" id="UP000199301">
    <property type="component" value="Unassembled WGS sequence"/>
</dbReference>
<name>A0A1H0ZQ93_9ACTN</name>
<dbReference type="Gene3D" id="3.10.450.50">
    <property type="match status" value="1"/>
</dbReference>